<evidence type="ECO:0000259" key="1">
    <source>
        <dbReference type="Pfam" id="PF14529"/>
    </source>
</evidence>
<dbReference type="InterPro" id="IPR005135">
    <property type="entry name" value="Endo/exonuclease/phosphatase"/>
</dbReference>
<dbReference type="EMBL" id="BGZK01000403">
    <property type="protein sequence ID" value="GBP41654.1"/>
    <property type="molecule type" value="Genomic_DNA"/>
</dbReference>
<comment type="caution">
    <text evidence="2">The sequence shown here is derived from an EMBL/GenBank/DDBJ whole genome shotgun (WGS) entry which is preliminary data.</text>
</comment>
<sequence length="299" mass="33951">MYESRSGFTVSVGDAVGLNHTPEIKLYSVHALRAVNVETRRRLCKDLDTRKEPATNETINHTARRCSLTIKSRQKSCWAHGSFHSRTKHHYTLFFGRDWNAKYLYWGSRLTNTRGIELKKSLDKNNLNTISTADPTKWPSNPNRLLDSDSHQQELLTTHYGEHAKISINHDTTTTNQHYEHRMGKGTDPNKVKQKFYASSKPSFHAKQRCTQPSLQSRLPAIPSSETSNAQGALDFASWLARMYQPITLMTLITIPILARLDFESGFALYSKPDPAPFGVVLDSYSVLTQILIKSQSRS</sequence>
<keyword evidence="3" id="KW-1185">Reference proteome</keyword>
<reference evidence="2 3" key="1">
    <citation type="journal article" date="2019" name="Commun. Biol.">
        <title>The bagworm genome reveals a unique fibroin gene that provides high tensile strength.</title>
        <authorList>
            <person name="Kono N."/>
            <person name="Nakamura H."/>
            <person name="Ohtoshi R."/>
            <person name="Tomita M."/>
            <person name="Numata K."/>
            <person name="Arakawa K."/>
        </authorList>
    </citation>
    <scope>NUCLEOTIDE SEQUENCE [LARGE SCALE GENOMIC DNA]</scope>
</reference>
<dbReference type="AlphaFoldDB" id="A0A4C1VUV6"/>
<proteinExistence type="predicted"/>
<feature type="domain" description="Endonuclease/exonuclease/phosphatase" evidence="1">
    <location>
        <begin position="87"/>
        <end position="148"/>
    </location>
</feature>
<dbReference type="Proteomes" id="UP000299102">
    <property type="component" value="Unassembled WGS sequence"/>
</dbReference>
<organism evidence="2 3">
    <name type="scientific">Eumeta variegata</name>
    <name type="common">Bagworm moth</name>
    <name type="synonym">Eumeta japonica</name>
    <dbReference type="NCBI Taxonomy" id="151549"/>
    <lineage>
        <taxon>Eukaryota</taxon>
        <taxon>Metazoa</taxon>
        <taxon>Ecdysozoa</taxon>
        <taxon>Arthropoda</taxon>
        <taxon>Hexapoda</taxon>
        <taxon>Insecta</taxon>
        <taxon>Pterygota</taxon>
        <taxon>Neoptera</taxon>
        <taxon>Endopterygota</taxon>
        <taxon>Lepidoptera</taxon>
        <taxon>Glossata</taxon>
        <taxon>Ditrysia</taxon>
        <taxon>Tineoidea</taxon>
        <taxon>Psychidae</taxon>
        <taxon>Oiketicinae</taxon>
        <taxon>Eumeta</taxon>
    </lineage>
</organism>
<evidence type="ECO:0000313" key="2">
    <source>
        <dbReference type="EMBL" id="GBP41654.1"/>
    </source>
</evidence>
<name>A0A4C1VUV6_EUMVA</name>
<accession>A0A4C1VUV6</accession>
<protein>
    <recommendedName>
        <fullName evidence="1">Endonuclease/exonuclease/phosphatase domain-containing protein</fullName>
    </recommendedName>
</protein>
<dbReference type="InterPro" id="IPR036691">
    <property type="entry name" value="Endo/exonu/phosph_ase_sf"/>
</dbReference>
<evidence type="ECO:0000313" key="3">
    <source>
        <dbReference type="Proteomes" id="UP000299102"/>
    </source>
</evidence>
<dbReference type="SUPFAM" id="SSF56219">
    <property type="entry name" value="DNase I-like"/>
    <property type="match status" value="1"/>
</dbReference>
<dbReference type="Pfam" id="PF14529">
    <property type="entry name" value="Exo_endo_phos_2"/>
    <property type="match status" value="1"/>
</dbReference>
<gene>
    <name evidence="2" type="ORF">EVAR_31971_1</name>
</gene>